<accession>A0A1M5UKE9</accession>
<evidence type="ECO:0000313" key="1">
    <source>
        <dbReference type="EMBL" id="SHH63358.1"/>
    </source>
</evidence>
<dbReference type="AlphaFoldDB" id="A0A1M5UKE9"/>
<name>A0A1M5UKE9_9CLOT</name>
<dbReference type="RefSeq" id="WP_073016455.1">
    <property type="nucleotide sequence ID" value="NZ_FQXU01000003.1"/>
</dbReference>
<sequence length="122" mass="13702">MQNKIFKIVSRTLSIPIILFLLNGCNLNKSDGVETTVDAKVIENNLYNKQLVVSGIDNSSISLIGDNCIISCKDIKIFNKSGEEISQDSIIADNIVTIIYDRYVQETYPTTITNSKWIQIKE</sequence>
<dbReference type="EMBL" id="FQXU01000003">
    <property type="protein sequence ID" value="SHH63358.1"/>
    <property type="molecule type" value="Genomic_DNA"/>
</dbReference>
<organism evidence="1 2">
    <name type="scientific">Clostridium intestinale DSM 6191</name>
    <dbReference type="NCBI Taxonomy" id="1121320"/>
    <lineage>
        <taxon>Bacteria</taxon>
        <taxon>Bacillati</taxon>
        <taxon>Bacillota</taxon>
        <taxon>Clostridia</taxon>
        <taxon>Eubacteriales</taxon>
        <taxon>Clostridiaceae</taxon>
        <taxon>Clostridium</taxon>
    </lineage>
</organism>
<evidence type="ECO:0000313" key="2">
    <source>
        <dbReference type="Proteomes" id="UP000184241"/>
    </source>
</evidence>
<dbReference type="Proteomes" id="UP000184241">
    <property type="component" value="Unassembled WGS sequence"/>
</dbReference>
<reference evidence="1 2" key="1">
    <citation type="submission" date="2016-11" db="EMBL/GenBank/DDBJ databases">
        <authorList>
            <person name="Jaros S."/>
            <person name="Januszkiewicz K."/>
            <person name="Wedrychowicz H."/>
        </authorList>
    </citation>
    <scope>NUCLEOTIDE SEQUENCE [LARGE SCALE GENOMIC DNA]</scope>
    <source>
        <strain evidence="1 2">DSM 6191</strain>
    </source>
</reference>
<gene>
    <name evidence="1" type="ORF">SAMN02745941_00553</name>
</gene>
<proteinExistence type="predicted"/>
<protein>
    <submittedName>
        <fullName evidence="1">Uncharacterized protein</fullName>
    </submittedName>
</protein>